<proteinExistence type="predicted"/>
<evidence type="ECO:0000313" key="3">
    <source>
        <dbReference type="EMBL" id="KAF0704723.1"/>
    </source>
</evidence>
<evidence type="ECO:0000313" key="2">
    <source>
        <dbReference type="EMBL" id="ETV75766.1"/>
    </source>
</evidence>
<reference evidence="2" key="1">
    <citation type="submission" date="2013-12" db="EMBL/GenBank/DDBJ databases">
        <title>The Genome Sequence of Aphanomyces astaci APO3.</title>
        <authorList>
            <consortium name="The Broad Institute Genomics Platform"/>
            <person name="Russ C."/>
            <person name="Tyler B."/>
            <person name="van West P."/>
            <person name="Dieguez-Uribeondo J."/>
            <person name="Young S.K."/>
            <person name="Zeng Q."/>
            <person name="Gargeya S."/>
            <person name="Fitzgerald M."/>
            <person name="Abouelleil A."/>
            <person name="Alvarado L."/>
            <person name="Chapman S.B."/>
            <person name="Gainer-Dewar J."/>
            <person name="Goldberg J."/>
            <person name="Griggs A."/>
            <person name="Gujja S."/>
            <person name="Hansen M."/>
            <person name="Howarth C."/>
            <person name="Imamovic A."/>
            <person name="Ireland A."/>
            <person name="Larimer J."/>
            <person name="McCowan C."/>
            <person name="Murphy C."/>
            <person name="Pearson M."/>
            <person name="Poon T.W."/>
            <person name="Priest M."/>
            <person name="Roberts A."/>
            <person name="Saif S."/>
            <person name="Shea T."/>
            <person name="Sykes S."/>
            <person name="Wortman J."/>
            <person name="Nusbaum C."/>
            <person name="Birren B."/>
        </authorList>
    </citation>
    <scope>NUCLEOTIDE SEQUENCE [LARGE SCALE GENOMIC DNA]</scope>
    <source>
        <strain evidence="2">APO3</strain>
    </source>
</reference>
<accession>W4G900</accession>
<feature type="compositionally biased region" description="Acidic residues" evidence="1">
    <location>
        <begin position="92"/>
        <end position="101"/>
    </location>
</feature>
<dbReference type="OrthoDB" id="74900at2759"/>
<evidence type="ECO:0000313" key="4">
    <source>
        <dbReference type="Proteomes" id="UP000469452"/>
    </source>
</evidence>
<feature type="compositionally biased region" description="Low complexity" evidence="1">
    <location>
        <begin position="102"/>
        <end position="112"/>
    </location>
</feature>
<dbReference type="EMBL" id="VJMI01020342">
    <property type="protein sequence ID" value="KAF0704723.1"/>
    <property type="molecule type" value="Genomic_DNA"/>
</dbReference>
<dbReference type="Proteomes" id="UP000469452">
    <property type="component" value="Unassembled WGS sequence"/>
</dbReference>
<name>W4G900_APHAT</name>
<sequence length="112" mass="11788">MDDGSLTKVLNNARSVNSQLMKANLGLLMSIRETDCDIQRAKEQLQKYHTQLEGRGLGIGSACSVQPNNTSESGAKPIASNPGGGNEASVNAEDDDDDDQNTDSSSDSSGNE</sequence>
<gene>
    <name evidence="3" type="ORF">AaE_014791</name>
    <name evidence="2" type="ORF">H257_10137</name>
</gene>
<feature type="compositionally biased region" description="Polar residues" evidence="1">
    <location>
        <begin position="63"/>
        <end position="73"/>
    </location>
</feature>
<reference evidence="3 4" key="2">
    <citation type="submission" date="2019-06" db="EMBL/GenBank/DDBJ databases">
        <title>Genomics analysis of Aphanomyces spp. identifies a new class of oomycete effector associated with host adaptation.</title>
        <authorList>
            <person name="Gaulin E."/>
        </authorList>
    </citation>
    <scope>NUCLEOTIDE SEQUENCE [LARGE SCALE GENOMIC DNA]</scope>
    <source>
        <strain evidence="3 4">E</strain>
    </source>
</reference>
<dbReference type="VEuPathDB" id="FungiDB:H257_10137"/>
<dbReference type="AlphaFoldDB" id="W4G900"/>
<dbReference type="GeneID" id="20812133"/>
<protein>
    <submittedName>
        <fullName evidence="2">Uncharacterized protein</fullName>
    </submittedName>
</protein>
<evidence type="ECO:0000256" key="1">
    <source>
        <dbReference type="SAM" id="MobiDB-lite"/>
    </source>
</evidence>
<organism evidence="2">
    <name type="scientific">Aphanomyces astaci</name>
    <name type="common">Crayfish plague agent</name>
    <dbReference type="NCBI Taxonomy" id="112090"/>
    <lineage>
        <taxon>Eukaryota</taxon>
        <taxon>Sar</taxon>
        <taxon>Stramenopiles</taxon>
        <taxon>Oomycota</taxon>
        <taxon>Saprolegniomycetes</taxon>
        <taxon>Saprolegniales</taxon>
        <taxon>Verrucalvaceae</taxon>
        <taxon>Aphanomyces</taxon>
    </lineage>
</organism>
<dbReference type="RefSeq" id="XP_009834897.1">
    <property type="nucleotide sequence ID" value="XM_009836595.1"/>
</dbReference>
<feature type="region of interest" description="Disordered" evidence="1">
    <location>
        <begin position="57"/>
        <end position="112"/>
    </location>
</feature>
<dbReference type="EMBL" id="KI913139">
    <property type="protein sequence ID" value="ETV75766.1"/>
    <property type="molecule type" value="Genomic_DNA"/>
</dbReference>